<dbReference type="Proteomes" id="UP000000641">
    <property type="component" value="Chromosome"/>
</dbReference>
<keyword evidence="1" id="KW-0812">Transmembrane</keyword>
<dbReference type="EMBL" id="CP000505">
    <property type="protein sequence ID" value="ABL78366.1"/>
    <property type="molecule type" value="Genomic_DNA"/>
</dbReference>
<dbReference type="AlphaFoldDB" id="A1RYT6"/>
<dbReference type="HOGENOM" id="CLU_337301_0_0_2"/>
<feature type="transmembrane region" description="Helical" evidence="1">
    <location>
        <begin position="23"/>
        <end position="44"/>
    </location>
</feature>
<protein>
    <submittedName>
        <fullName evidence="2">Uncharacterized protein</fullName>
    </submittedName>
</protein>
<proteinExistence type="predicted"/>
<keyword evidence="1" id="KW-0472">Membrane</keyword>
<keyword evidence="1" id="KW-1133">Transmembrane helix</keyword>
<sequence>MAHTLEETGRAVKKAKKPSTRKVALATGLIALLSVLALATLLYYQDKTPPKIEIKEKKVDEYLSLLAKITDYESKVEGAYVLIHFPDTGKVLNQTLVPLNQTHFLLPPVSLNEEGNYLVTIVARDSKGNEAKSSFTASRFDNPRIEWIKALYSFPYLSLNASISDLGGVSKVILSLEGKNYTLSPLQVDEKGRGIYGIKTEAHPSTKSLGYILFALDRFNRSSKISSNVTLSSRDSFISWALSKGYDAQLASRFFDDFWTVRDLFNANDTTTLENILRIASLNASPTPKNLAYQILRNIEDDNEVSLKKDSIRAALSLLNDLEIYGLNKVETLTFLSNYSVAIGQSRLPKHGKSLLLNVIRAGEEYPSLLDFSPIIIKVDYKCTYVDNKVPICIGNWSYLDRVPSKDMLYSYGREIQNGSIVYVAKTDIPIAAWMLCEHLKRTPYHLKHPEVFEALNAKMQQNALDILPYYSPYSDELWKEILLPHWEYFWSSTPQAGNLSKRLTILPWYNSSLLKEWIGNKNDRKIALMFLFQLPQKIEDLNYTEDRLNPNAVVYRGAEAIKYFVRNLERGYRTAFKDYPHGVRLVPYPNCYIAWITDRWLHGLKNTAEQFLGKNIISYEGYPNLIDLYVERNPDAPNTHFVKNYPYYRILLYTWGVLLGVEEQSTHPIEPFIRAVGIPYSLGSYYEHFASTSINYVCTDDSVFYGFPDKVLAPLREGKFGKFLVLPGNGFSPIASGLDGLVQDLYDGWTYKEKDVGRVAKYIEVYVPLLNQKVILVKAGLEGEIKG</sequence>
<evidence type="ECO:0000256" key="1">
    <source>
        <dbReference type="SAM" id="Phobius"/>
    </source>
</evidence>
<accession>A1RYT6</accession>
<reference evidence="3" key="1">
    <citation type="journal article" date="2008" name="J. Bacteriol.">
        <title>Genome sequence of Thermofilum pendens reveals an exceptional loss of biosynthetic pathways without genome reduction.</title>
        <authorList>
            <person name="Anderson I."/>
            <person name="Rodriguez J."/>
            <person name="Susanti D."/>
            <person name="Porat I."/>
            <person name="Reich C."/>
            <person name="Ulrich L.E."/>
            <person name="Elkins J.G."/>
            <person name="Mavromatis K."/>
            <person name="Lykidis A."/>
            <person name="Kim E."/>
            <person name="Thompson L.S."/>
            <person name="Nolan M."/>
            <person name="Land M."/>
            <person name="Copeland A."/>
            <person name="Lapidus A."/>
            <person name="Lucas S."/>
            <person name="Detter C."/>
            <person name="Zhulin I.B."/>
            <person name="Olsen G.J."/>
            <person name="Whitman W."/>
            <person name="Mukhopadhyay B."/>
            <person name="Bristow J."/>
            <person name="Kyrpides N."/>
        </authorList>
    </citation>
    <scope>NUCLEOTIDE SEQUENCE [LARGE SCALE GENOMIC DNA]</scope>
    <source>
        <strain evidence="3">DSM 2475 / Hrk 5</strain>
    </source>
</reference>
<dbReference type="EnsemblBacteria" id="ABL78366">
    <property type="protein sequence ID" value="ABL78366"/>
    <property type="gene ID" value="Tpen_0966"/>
</dbReference>
<evidence type="ECO:0000313" key="3">
    <source>
        <dbReference type="Proteomes" id="UP000000641"/>
    </source>
</evidence>
<evidence type="ECO:0000313" key="2">
    <source>
        <dbReference type="EMBL" id="ABL78366.1"/>
    </source>
</evidence>
<dbReference type="GeneID" id="4600440"/>
<organism evidence="2 3">
    <name type="scientific">Thermofilum pendens (strain DSM 2475 / Hrk 5)</name>
    <dbReference type="NCBI Taxonomy" id="368408"/>
    <lineage>
        <taxon>Archaea</taxon>
        <taxon>Thermoproteota</taxon>
        <taxon>Thermoprotei</taxon>
        <taxon>Thermofilales</taxon>
        <taxon>Thermofilaceae</taxon>
        <taxon>Thermofilum</taxon>
    </lineage>
</organism>
<gene>
    <name evidence="2" type="ordered locus">Tpen_0966</name>
</gene>
<name>A1RYT6_THEPD</name>
<dbReference type="RefSeq" id="WP_011752631.1">
    <property type="nucleotide sequence ID" value="NC_008698.1"/>
</dbReference>
<dbReference type="eggNOG" id="arCOG12285">
    <property type="taxonomic scope" value="Archaea"/>
</dbReference>
<keyword evidence="3" id="KW-1185">Reference proteome</keyword>
<dbReference type="OrthoDB" id="387036at2157"/>
<dbReference type="KEGG" id="tpe:Tpen_0966"/>
<dbReference type="STRING" id="368408.Tpen_0966"/>